<organism evidence="1 2">
    <name type="scientific">Anaeromicropila herbilytica</name>
    <dbReference type="NCBI Taxonomy" id="2785025"/>
    <lineage>
        <taxon>Bacteria</taxon>
        <taxon>Bacillati</taxon>
        <taxon>Bacillota</taxon>
        <taxon>Clostridia</taxon>
        <taxon>Lachnospirales</taxon>
        <taxon>Lachnospiraceae</taxon>
        <taxon>Anaeromicropila</taxon>
    </lineage>
</organism>
<sequence>MLDGFISKGWLSYISFGKISTGGWTTDNGTLYCVKEGYKNKFGKPDFEISYLKHEAQHAYDNLMYKKMHPKDMEYRAKLTELIEYPNIKLFKNFLAQADCNINNSHSYASYKIVQNLSKMIFHNEYEADSQKWSRKGKMIRTCSQKLFEENTALLELHKSETIDII</sequence>
<keyword evidence="2" id="KW-1185">Reference proteome</keyword>
<evidence type="ECO:0000313" key="1">
    <source>
        <dbReference type="EMBL" id="BCN30660.1"/>
    </source>
</evidence>
<proteinExistence type="predicted"/>
<dbReference type="Proteomes" id="UP000595897">
    <property type="component" value="Chromosome"/>
</dbReference>
<accession>A0A7R7EKT1</accession>
<evidence type="ECO:0000313" key="2">
    <source>
        <dbReference type="Proteomes" id="UP000595897"/>
    </source>
</evidence>
<dbReference type="EMBL" id="AP024169">
    <property type="protein sequence ID" value="BCN30660.1"/>
    <property type="molecule type" value="Genomic_DNA"/>
</dbReference>
<dbReference type="KEGG" id="ahb:bsdtb5_19550"/>
<protein>
    <submittedName>
        <fullName evidence="1">Uncharacterized protein</fullName>
    </submittedName>
</protein>
<reference evidence="1 2" key="1">
    <citation type="submission" date="2020-11" db="EMBL/GenBank/DDBJ databases">
        <title>Draft genome sequencing of a Lachnospiraceae strain isolated from anoxic soil subjected to BSD treatment.</title>
        <authorList>
            <person name="Uek A."/>
            <person name="Tonouchi A."/>
        </authorList>
    </citation>
    <scope>NUCLEOTIDE SEQUENCE [LARGE SCALE GENOMIC DNA]</scope>
    <source>
        <strain evidence="1 2">TB5</strain>
    </source>
</reference>
<gene>
    <name evidence="1" type="ORF">bsdtb5_19550</name>
</gene>
<name>A0A7R7EKT1_9FIRM</name>
<dbReference type="AlphaFoldDB" id="A0A7R7EKT1"/>
<dbReference type="RefSeq" id="WP_271715864.1">
    <property type="nucleotide sequence ID" value="NZ_AP024169.1"/>
</dbReference>